<accession>A0ABU9HCP0</accession>
<comment type="function">
    <text evidence="13">Is probably a protein kinase regulator of UbiI activity which is involved in aerobic coenzyme Q (ubiquinone) biosynthesis.</text>
</comment>
<sequence length="546" mass="63340">MIKITELSRLYQINKTFIEYGLIDLVPKAQIPKSYWILRICLFWLRNQHKEMGLPERLRLSLQSLGPIYIKLGQMLSTRRDLLAPIYADQLAHLQDNVPAFSGDLAIKQIEKSFQRPINEIFDNFNEVALASASIAQVHTATLKEDGREVVIKVTRPGIAKTIAADIQLMKWMASLMQRFLKDAKRLRPVEVIREYEKTIIDELDLMREGANAIQLRRNFLNSKMLYVPEIYSDYCTKDALVMERIYGIPVSDIEALKAQNTNLKLLAERGVEAFFTQVFRDSFFHADMHPGNVFVSYEHPEDPLWIGIDCGIVGTLTNEDKRYLAENFLAFFNRDYRQVAQLHIDSGWVPADTPAEEFEFAIRAVCEPIFEKPLSEISFAHVLINLFNTARRFNMQVQPQLVLLQKTLLYIEGLGRQLYPQLDLWDTAKPFLENWMREQVSPQTLFNKLKVKAPFWLEKLPDIPELVYHNLAQTKQIQQQQQLLMQRFNDQQQKNSKNQVITSLAVTLSIITALFYLQSDDSFNLYLTIPAVVSWVIAWRFSNKS</sequence>
<dbReference type="HAMAP" id="MF_00414">
    <property type="entry name" value="UbiB"/>
    <property type="match status" value="1"/>
</dbReference>
<evidence type="ECO:0000256" key="1">
    <source>
        <dbReference type="ARBA" id="ARBA00005020"/>
    </source>
</evidence>
<dbReference type="EMBL" id="JBAKBA010000023">
    <property type="protein sequence ID" value="MEL0659644.1"/>
    <property type="molecule type" value="Genomic_DNA"/>
</dbReference>
<evidence type="ECO:0000256" key="4">
    <source>
        <dbReference type="ARBA" id="ARBA00022519"/>
    </source>
</evidence>
<dbReference type="RefSeq" id="WP_341628184.1">
    <property type="nucleotide sequence ID" value="NZ_JBAKBA010000023.1"/>
</dbReference>
<dbReference type="InterPro" id="IPR045308">
    <property type="entry name" value="UbiB_bact"/>
</dbReference>
<dbReference type="Pfam" id="PF03109">
    <property type="entry name" value="ABC1"/>
    <property type="match status" value="1"/>
</dbReference>
<evidence type="ECO:0000256" key="6">
    <source>
        <dbReference type="ARBA" id="ARBA00022688"/>
    </source>
</evidence>
<dbReference type="Proteomes" id="UP001366060">
    <property type="component" value="Unassembled WGS sequence"/>
</dbReference>
<evidence type="ECO:0000256" key="3">
    <source>
        <dbReference type="ARBA" id="ARBA00022475"/>
    </source>
</evidence>
<evidence type="ECO:0000256" key="10">
    <source>
        <dbReference type="ARBA" id="ARBA00022840"/>
    </source>
</evidence>
<evidence type="ECO:0000256" key="7">
    <source>
        <dbReference type="ARBA" id="ARBA00022692"/>
    </source>
</evidence>
<keyword evidence="15" id="KW-0830">Ubiquinone</keyword>
<evidence type="ECO:0000256" key="8">
    <source>
        <dbReference type="ARBA" id="ARBA00022741"/>
    </source>
</evidence>
<feature type="active site" description="Proton acceptor" evidence="13">
    <location>
        <position position="288"/>
    </location>
</feature>
<proteinExistence type="inferred from homology"/>
<feature type="transmembrane region" description="Helical" evidence="13">
    <location>
        <begin position="524"/>
        <end position="542"/>
    </location>
</feature>
<dbReference type="SUPFAM" id="SSF56112">
    <property type="entry name" value="Protein kinase-like (PK-like)"/>
    <property type="match status" value="1"/>
</dbReference>
<evidence type="ECO:0000256" key="2">
    <source>
        <dbReference type="ARBA" id="ARBA00009670"/>
    </source>
</evidence>
<evidence type="ECO:0000259" key="14">
    <source>
        <dbReference type="Pfam" id="PF03109"/>
    </source>
</evidence>
<keyword evidence="8 13" id="KW-0547">Nucleotide-binding</keyword>
<comment type="similarity">
    <text evidence="13">Belongs to the ABC1 family. UbiB subfamily.</text>
</comment>
<dbReference type="NCBIfam" id="NF003404">
    <property type="entry name" value="PRK04750.1"/>
    <property type="match status" value="1"/>
</dbReference>
<dbReference type="NCBIfam" id="TIGR01982">
    <property type="entry name" value="UbiB"/>
    <property type="match status" value="1"/>
</dbReference>
<dbReference type="EC" id="2.7.-.-" evidence="13"/>
<evidence type="ECO:0000256" key="5">
    <source>
        <dbReference type="ARBA" id="ARBA00022679"/>
    </source>
</evidence>
<comment type="caution">
    <text evidence="13">Lacks conserved residue(s) required for the propagation of feature annotation.</text>
</comment>
<dbReference type="InterPro" id="IPR050154">
    <property type="entry name" value="UbiB_kinase"/>
</dbReference>
<dbReference type="InterPro" id="IPR004147">
    <property type="entry name" value="ABC1_dom"/>
</dbReference>
<dbReference type="InterPro" id="IPR011009">
    <property type="entry name" value="Kinase-like_dom_sf"/>
</dbReference>
<feature type="binding site" evidence="13">
    <location>
        <position position="153"/>
    </location>
    <ligand>
        <name>ATP</name>
        <dbReference type="ChEBI" id="CHEBI:30616"/>
    </ligand>
</feature>
<comment type="subcellular location">
    <subcellularLocation>
        <location evidence="13">Cell membrane</location>
        <topology evidence="13">Multi-pass membrane protein</topology>
    </subcellularLocation>
</comment>
<name>A0ABU9HCP0_9GAMM</name>
<gene>
    <name evidence="13 15" type="primary">ubiB</name>
    <name evidence="15" type="ORF">V6255_10890</name>
</gene>
<evidence type="ECO:0000256" key="11">
    <source>
        <dbReference type="ARBA" id="ARBA00022989"/>
    </source>
</evidence>
<comment type="similarity">
    <text evidence="2">Belongs to the protein kinase superfamily. ADCK protein kinase family.</text>
</comment>
<reference evidence="15 16" key="1">
    <citation type="submission" date="2024-02" db="EMBL/GenBank/DDBJ databases">
        <title>Bacteria isolated from the canopy kelp, Nereocystis luetkeana.</title>
        <authorList>
            <person name="Pfister C.A."/>
            <person name="Younker I.T."/>
            <person name="Light S.H."/>
        </authorList>
    </citation>
    <scope>NUCLEOTIDE SEQUENCE [LARGE SCALE GENOMIC DNA]</scope>
    <source>
        <strain evidence="15 16">TI.2.07</strain>
    </source>
</reference>
<keyword evidence="16" id="KW-1185">Reference proteome</keyword>
<keyword evidence="11 13" id="KW-1133">Transmembrane helix</keyword>
<evidence type="ECO:0000313" key="16">
    <source>
        <dbReference type="Proteomes" id="UP001366060"/>
    </source>
</evidence>
<evidence type="ECO:0000256" key="12">
    <source>
        <dbReference type="ARBA" id="ARBA00023136"/>
    </source>
</evidence>
<dbReference type="PANTHER" id="PTHR10566:SF113">
    <property type="entry name" value="PROTEIN ACTIVITY OF BC1 COMPLEX KINASE 7, CHLOROPLASTIC"/>
    <property type="match status" value="1"/>
</dbReference>
<keyword evidence="9 13" id="KW-0418">Kinase</keyword>
<evidence type="ECO:0000256" key="9">
    <source>
        <dbReference type="ARBA" id="ARBA00022777"/>
    </source>
</evidence>
<comment type="caution">
    <text evidence="15">The sequence shown here is derived from an EMBL/GenBank/DDBJ whole genome shotgun (WGS) entry which is preliminary data.</text>
</comment>
<keyword evidence="4" id="KW-0997">Cell inner membrane</keyword>
<evidence type="ECO:0000313" key="15">
    <source>
        <dbReference type="EMBL" id="MEL0659644.1"/>
    </source>
</evidence>
<feature type="transmembrane region" description="Helical" evidence="13">
    <location>
        <begin position="501"/>
        <end position="518"/>
    </location>
</feature>
<protein>
    <recommendedName>
        <fullName evidence="13">Probable protein kinase UbiB</fullName>
        <ecNumber evidence="13">2.7.-.-</ecNumber>
    </recommendedName>
    <alternativeName>
        <fullName evidence="13">Ubiquinone biosynthesis protein UbiB</fullName>
    </alternativeName>
</protein>
<keyword evidence="6 13" id="KW-0831">Ubiquinone biosynthesis</keyword>
<keyword evidence="3 13" id="KW-1003">Cell membrane</keyword>
<keyword evidence="7 13" id="KW-0812">Transmembrane</keyword>
<feature type="domain" description="ABC1 atypical kinase-like" evidence="14">
    <location>
        <begin position="94"/>
        <end position="343"/>
    </location>
</feature>
<feature type="binding site" evidence="13">
    <location>
        <begin position="130"/>
        <end position="138"/>
    </location>
    <ligand>
        <name>ATP</name>
        <dbReference type="ChEBI" id="CHEBI:30616"/>
    </ligand>
</feature>
<keyword evidence="12 13" id="KW-0472">Membrane</keyword>
<dbReference type="InterPro" id="IPR010232">
    <property type="entry name" value="UbiB"/>
</dbReference>
<evidence type="ECO:0000256" key="13">
    <source>
        <dbReference type="HAMAP-Rule" id="MF_00414"/>
    </source>
</evidence>
<dbReference type="PANTHER" id="PTHR10566">
    <property type="entry name" value="CHAPERONE-ACTIVITY OF BC1 COMPLEX CABC1 -RELATED"/>
    <property type="match status" value="1"/>
</dbReference>
<keyword evidence="5 13" id="KW-0808">Transferase</keyword>
<keyword evidence="10 13" id="KW-0067">ATP-binding</keyword>
<comment type="pathway">
    <text evidence="1 13">Cofactor biosynthesis; ubiquinone biosynthesis [regulation].</text>
</comment>
<organism evidence="15 16">
    <name type="scientific">Psychromonas arctica</name>
    <dbReference type="NCBI Taxonomy" id="168275"/>
    <lineage>
        <taxon>Bacteria</taxon>
        <taxon>Pseudomonadati</taxon>
        <taxon>Pseudomonadota</taxon>
        <taxon>Gammaproteobacteria</taxon>
        <taxon>Alteromonadales</taxon>
        <taxon>Psychromonadaceae</taxon>
        <taxon>Psychromonas</taxon>
    </lineage>
</organism>
<dbReference type="CDD" id="cd13972">
    <property type="entry name" value="UbiB"/>
    <property type="match status" value="1"/>
</dbReference>